<comment type="similarity">
    <text evidence="1">Belongs to the ABC transporter superfamily.</text>
</comment>
<feature type="domain" description="ABC transporter" evidence="5">
    <location>
        <begin position="30"/>
        <end position="281"/>
    </location>
</feature>
<reference evidence="6 7" key="1">
    <citation type="submission" date="2019-05" db="EMBL/GenBank/DDBJ databases">
        <authorList>
            <person name="Lee S.D."/>
        </authorList>
    </citation>
    <scope>NUCLEOTIDE SEQUENCE [LARGE SCALE GENOMIC DNA]</scope>
    <source>
        <strain evidence="6 7">C5-26</strain>
    </source>
</reference>
<dbReference type="EMBL" id="VCQV01000024">
    <property type="protein sequence ID" value="TWP34869.1"/>
    <property type="molecule type" value="Genomic_DNA"/>
</dbReference>
<dbReference type="InterPro" id="IPR003593">
    <property type="entry name" value="AAA+_ATPase"/>
</dbReference>
<keyword evidence="3" id="KW-0547">Nucleotide-binding</keyword>
<dbReference type="Gene3D" id="3.40.50.300">
    <property type="entry name" value="P-loop containing nucleotide triphosphate hydrolases"/>
    <property type="match status" value="1"/>
</dbReference>
<dbReference type="Proteomes" id="UP000320244">
    <property type="component" value="Unassembled WGS sequence"/>
</dbReference>
<dbReference type="PROSITE" id="PS50893">
    <property type="entry name" value="ABC_TRANSPORTER_2"/>
    <property type="match status" value="1"/>
</dbReference>
<evidence type="ECO:0000256" key="2">
    <source>
        <dbReference type="ARBA" id="ARBA00022448"/>
    </source>
</evidence>
<evidence type="ECO:0000256" key="3">
    <source>
        <dbReference type="ARBA" id="ARBA00022741"/>
    </source>
</evidence>
<dbReference type="GO" id="GO:0055085">
    <property type="term" value="P:transmembrane transport"/>
    <property type="evidence" value="ECO:0007669"/>
    <property type="project" value="UniProtKB-ARBA"/>
</dbReference>
<dbReference type="RefSeq" id="WP_146318285.1">
    <property type="nucleotide sequence ID" value="NZ_VCQV01000024.1"/>
</dbReference>
<evidence type="ECO:0000256" key="1">
    <source>
        <dbReference type="ARBA" id="ARBA00005417"/>
    </source>
</evidence>
<name>A0A563DXL8_9MICO</name>
<dbReference type="CDD" id="cd03257">
    <property type="entry name" value="ABC_NikE_OppD_transporters"/>
    <property type="match status" value="1"/>
</dbReference>
<keyword evidence="7" id="KW-1185">Reference proteome</keyword>
<dbReference type="GO" id="GO:0005524">
    <property type="term" value="F:ATP binding"/>
    <property type="evidence" value="ECO:0007669"/>
    <property type="project" value="UniProtKB-KW"/>
</dbReference>
<evidence type="ECO:0000313" key="6">
    <source>
        <dbReference type="EMBL" id="TWP34869.1"/>
    </source>
</evidence>
<gene>
    <name evidence="6" type="ORF">FGL98_16070</name>
</gene>
<comment type="caution">
    <text evidence="6">The sequence shown here is derived from an EMBL/GenBank/DDBJ whole genome shotgun (WGS) entry which is preliminary data.</text>
</comment>
<accession>A0A563DXL8</accession>
<evidence type="ECO:0000256" key="4">
    <source>
        <dbReference type="ARBA" id="ARBA00022840"/>
    </source>
</evidence>
<dbReference type="InterPro" id="IPR003439">
    <property type="entry name" value="ABC_transporter-like_ATP-bd"/>
</dbReference>
<dbReference type="InterPro" id="IPR027417">
    <property type="entry name" value="P-loop_NTPase"/>
</dbReference>
<dbReference type="PROSITE" id="PS00211">
    <property type="entry name" value="ABC_TRANSPORTER_1"/>
    <property type="match status" value="1"/>
</dbReference>
<dbReference type="NCBIfam" id="TIGR01727">
    <property type="entry name" value="oligo_HPY"/>
    <property type="match status" value="1"/>
</dbReference>
<evidence type="ECO:0000313" key="7">
    <source>
        <dbReference type="Proteomes" id="UP000320244"/>
    </source>
</evidence>
<dbReference type="OrthoDB" id="3677453at2"/>
<dbReference type="AlphaFoldDB" id="A0A563DXL8"/>
<organism evidence="6 7">
    <name type="scientific">Leekyejoonella antrihumi</name>
    <dbReference type="NCBI Taxonomy" id="1660198"/>
    <lineage>
        <taxon>Bacteria</taxon>
        <taxon>Bacillati</taxon>
        <taxon>Actinomycetota</taxon>
        <taxon>Actinomycetes</taxon>
        <taxon>Micrococcales</taxon>
        <taxon>Dermacoccaceae</taxon>
        <taxon>Leekyejoonella</taxon>
    </lineage>
</organism>
<protein>
    <submittedName>
        <fullName evidence="6">Dipeptide ABC transporter ATP-binding protein</fullName>
    </submittedName>
</protein>
<keyword evidence="4 6" id="KW-0067">ATP-binding</keyword>
<dbReference type="PANTHER" id="PTHR43776:SF7">
    <property type="entry name" value="D,D-DIPEPTIDE TRANSPORT ATP-BINDING PROTEIN DDPF-RELATED"/>
    <property type="match status" value="1"/>
</dbReference>
<dbReference type="Pfam" id="PF08352">
    <property type="entry name" value="oligo_HPY"/>
    <property type="match status" value="1"/>
</dbReference>
<dbReference type="SMART" id="SM00382">
    <property type="entry name" value="AAA"/>
    <property type="match status" value="1"/>
</dbReference>
<evidence type="ECO:0000259" key="5">
    <source>
        <dbReference type="PROSITE" id="PS50893"/>
    </source>
</evidence>
<keyword evidence="2" id="KW-0813">Transport</keyword>
<dbReference type="SUPFAM" id="SSF52540">
    <property type="entry name" value="P-loop containing nucleoside triphosphate hydrolases"/>
    <property type="match status" value="1"/>
</dbReference>
<dbReference type="PANTHER" id="PTHR43776">
    <property type="entry name" value="TRANSPORT ATP-BINDING PROTEIN"/>
    <property type="match status" value="1"/>
</dbReference>
<proteinExistence type="inferred from homology"/>
<reference evidence="6 7" key="2">
    <citation type="submission" date="2019-08" db="EMBL/GenBank/DDBJ databases">
        <title>Jejuicoccus antrihumi gen. nov., sp. nov., a new member of the family Dermacoccaceae isolated from a cave.</title>
        <authorList>
            <person name="Schumann P."/>
            <person name="Kim I.S."/>
        </authorList>
    </citation>
    <scope>NUCLEOTIDE SEQUENCE [LARGE SCALE GENOMIC DNA]</scope>
    <source>
        <strain evidence="6 7">C5-26</strain>
    </source>
</reference>
<dbReference type="InterPro" id="IPR050319">
    <property type="entry name" value="ABC_transp_ATP-bind"/>
</dbReference>
<dbReference type="Pfam" id="PF00005">
    <property type="entry name" value="ABC_tran"/>
    <property type="match status" value="1"/>
</dbReference>
<sequence length="358" mass="39305">MSELDDSGTSVATDDALAGARQVKVGETVLKITDLQKHFPQMKPGIIRRPDAPVKAVDGISLEVHRGETIGLVGESGCGKSTAGRTMLKLLEPTGGKIEFAGQDITHVKGTELQKLRREMQMIFQDPFGSLNPRHTVGKVISAPFVIQKVKPEGGVKKAVQELMARVGLNPEHYNRFPHEFSGGQRQRIGVARAIALKPQLIVCDEPVSALDVSIQAQVVNLLEEIQDEQQMAYIFVAHDLSVVRHISDRVVVMYLGKIMEVADRDTLYERPQHPYTHALMSAVPIPDPLKAGARERILLTGDLPSPQNPPSGCVFRTRCWKAQEICATEVPTLDQVKGEESHQVACHFPEVRSDLAG</sequence>
<dbReference type="GO" id="GO:0015833">
    <property type="term" value="P:peptide transport"/>
    <property type="evidence" value="ECO:0007669"/>
    <property type="project" value="InterPro"/>
</dbReference>
<dbReference type="NCBIfam" id="NF008453">
    <property type="entry name" value="PRK11308.1"/>
    <property type="match status" value="1"/>
</dbReference>
<dbReference type="InterPro" id="IPR013563">
    <property type="entry name" value="Oligopep_ABC_C"/>
</dbReference>
<dbReference type="InterPro" id="IPR017871">
    <property type="entry name" value="ABC_transporter-like_CS"/>
</dbReference>
<dbReference type="FunFam" id="3.40.50.300:FF:000016">
    <property type="entry name" value="Oligopeptide ABC transporter ATP-binding component"/>
    <property type="match status" value="1"/>
</dbReference>
<dbReference type="GO" id="GO:0016887">
    <property type="term" value="F:ATP hydrolysis activity"/>
    <property type="evidence" value="ECO:0007669"/>
    <property type="project" value="InterPro"/>
</dbReference>